<gene>
    <name evidence="1" type="ORF">pipiens_017492</name>
</gene>
<reference evidence="1 2" key="1">
    <citation type="submission" date="2024-05" db="EMBL/GenBank/DDBJ databases">
        <title>Culex pipiens pipiens assembly and annotation.</title>
        <authorList>
            <person name="Alout H."/>
            <person name="Durand T."/>
        </authorList>
    </citation>
    <scope>NUCLEOTIDE SEQUENCE [LARGE SCALE GENOMIC DNA]</scope>
    <source>
        <strain evidence="1">HA-2024</strain>
        <tissue evidence="1">Whole body</tissue>
    </source>
</reference>
<comment type="caution">
    <text evidence="1">The sequence shown here is derived from an EMBL/GenBank/DDBJ whole genome shotgun (WGS) entry which is preliminary data.</text>
</comment>
<dbReference type="EMBL" id="JBEHCU010012485">
    <property type="protein sequence ID" value="KAL1375427.1"/>
    <property type="molecule type" value="Genomic_DNA"/>
</dbReference>
<organism evidence="1 2">
    <name type="scientific">Culex pipiens pipiens</name>
    <name type="common">Northern house mosquito</name>
    <dbReference type="NCBI Taxonomy" id="38569"/>
    <lineage>
        <taxon>Eukaryota</taxon>
        <taxon>Metazoa</taxon>
        <taxon>Ecdysozoa</taxon>
        <taxon>Arthropoda</taxon>
        <taxon>Hexapoda</taxon>
        <taxon>Insecta</taxon>
        <taxon>Pterygota</taxon>
        <taxon>Neoptera</taxon>
        <taxon>Endopterygota</taxon>
        <taxon>Diptera</taxon>
        <taxon>Nematocera</taxon>
        <taxon>Culicoidea</taxon>
        <taxon>Culicidae</taxon>
        <taxon>Culicinae</taxon>
        <taxon>Culicini</taxon>
        <taxon>Culex</taxon>
        <taxon>Culex</taxon>
    </lineage>
</organism>
<dbReference type="InterPro" id="IPR007133">
    <property type="entry name" value="RNA_pol_II-assoc_Paf1"/>
</dbReference>
<proteinExistence type="predicted"/>
<dbReference type="AlphaFoldDB" id="A0ABD1CG99"/>
<name>A0ABD1CG99_CULPP</name>
<dbReference type="Proteomes" id="UP001562425">
    <property type="component" value="Unassembled WGS sequence"/>
</dbReference>
<dbReference type="Pfam" id="PF03985">
    <property type="entry name" value="Paf1"/>
    <property type="match status" value="1"/>
</dbReference>
<protein>
    <submittedName>
        <fullName evidence="1">Uncharacterized protein</fullName>
    </submittedName>
</protein>
<evidence type="ECO:0000313" key="2">
    <source>
        <dbReference type="Proteomes" id="UP001562425"/>
    </source>
</evidence>
<evidence type="ECO:0000313" key="1">
    <source>
        <dbReference type="EMBL" id="KAL1375427.1"/>
    </source>
</evidence>
<accession>A0ABD1CG99</accession>
<sequence length="266" mass="30096">MDRKEEMFQAKIRGVMTESGKQFVTYFLSTKERFRSDVTTWSKKRFSEDDEQYEYSLQQSNLNKFSADQTPAPCCWNSHITGFLPAAKKNFQTTHGLVQTHPSFEKTGPLALPLISDHEPAAVISCPLGRVCPSLTRRRTAEDLLLLYRRVLHRAGSCRQTGGRSERSKRFKEVWSKLVDTCFEDVGGMDKTLQGASLKLDELRSRLGRGFSGDSEERILKVFEQAAYSSSTRSTPSEPRQCAGHGTTSRCAACKQLERAPADRRR</sequence>
<keyword evidence="2" id="KW-1185">Reference proteome</keyword>